<dbReference type="PROSITE" id="PS51192">
    <property type="entry name" value="HELICASE_ATP_BIND_1"/>
    <property type="match status" value="1"/>
</dbReference>
<dbReference type="SMART" id="SM00490">
    <property type="entry name" value="HELICc"/>
    <property type="match status" value="1"/>
</dbReference>
<keyword evidence="3 12" id="KW-0479">Metal-binding</keyword>
<evidence type="ECO:0000256" key="2">
    <source>
        <dbReference type="ARBA" id="ARBA00022705"/>
    </source>
</evidence>
<name>A0A6B2M6K2_9BACT</name>
<evidence type="ECO:0000256" key="6">
    <source>
        <dbReference type="ARBA" id="ARBA00022806"/>
    </source>
</evidence>
<dbReference type="PROSITE" id="PS51194">
    <property type="entry name" value="HELICASE_CTER"/>
    <property type="match status" value="1"/>
</dbReference>
<evidence type="ECO:0000256" key="5">
    <source>
        <dbReference type="ARBA" id="ARBA00022801"/>
    </source>
</evidence>
<dbReference type="GO" id="GO:0005524">
    <property type="term" value="F:ATP binding"/>
    <property type="evidence" value="ECO:0007669"/>
    <property type="project" value="UniProtKB-UniRule"/>
</dbReference>
<sequence length="748" mass="84566">MRGREETVTVVPLRGLGRGLAYCIPEGMEDRIGVGSLVRMPLGNRTEHGIVVRMGDDGEFERGRMKQLFGLEQAFPVVREDGIRLANWMAGYYSCGMEQVLEVMIPGAVRRGMQQKQERFVTLAEKLDGEILAQLERRAPKQHAVVEFMRGQVARDSWPRGLIIKRLKVSPTVIDGLVEKGLLVERREASERVAYADGISEGEHVVTTGFELTGEQAAAASSIRESLKEGGFHVHLLHGITGSGKTEVYMRIMKDVLAAGGGIIFLVPEVALTPQTVGRLRARFEAVGGDKVVVWHSHLSDGERYDAWRALATGEAKVVVGARSAVFAPVENLQLIVVDEEHEPAYKQEEVPRYNGRDVAVYRAMINKALCVLGSATPSLETLHNVDIQKYKLDRLDKRVDDRQLPLMHVVDMRREKGGKVFSQLLADKLQDRLEKKEQAILFLNRRGYDASLHCPDCGFVAVCDFCDITMTHHFYDRRMRCHMCGSETSVPSTCPKCRSPKIRYKGSGTQKVETIAKKILPHANIVRIDADTMRRRHAFREQLTAFRQGKIDVLVGTQMIAKGLDFPNVTLVGLLDADISMHLPDFRASERTFQLLVQVSGRAGRGDRAGEVVVQTYMPASPPIQFGRQQDFDGFTKEELDHRKEFGYPPYRHLIHHLIRGQNQEKVEFYAKQWVQQVGKGLQKRGVEIRGPAPCPVERIQNMFRYQIWYFTPNVGRIMPFLNEQRRAFKWDPELIEIIDVDAQHLI</sequence>
<dbReference type="Pfam" id="PF17764">
    <property type="entry name" value="PriA_3primeBD"/>
    <property type="match status" value="1"/>
</dbReference>
<dbReference type="Gene3D" id="3.40.1440.60">
    <property type="entry name" value="PriA, 3(prime) DNA-binding domain"/>
    <property type="match status" value="1"/>
</dbReference>
<dbReference type="SUPFAM" id="SSF52540">
    <property type="entry name" value="P-loop containing nucleoside triphosphate hydrolases"/>
    <property type="match status" value="2"/>
</dbReference>
<evidence type="ECO:0000313" key="15">
    <source>
        <dbReference type="EMBL" id="NDV63435.1"/>
    </source>
</evidence>
<feature type="binding site" evidence="12">
    <location>
        <position position="467"/>
    </location>
    <ligand>
        <name>Zn(2+)</name>
        <dbReference type="ChEBI" id="CHEBI:29105"/>
        <label>2</label>
    </ligand>
</feature>
<dbReference type="CDD" id="cd17929">
    <property type="entry name" value="DEXHc_priA"/>
    <property type="match status" value="1"/>
</dbReference>
<dbReference type="Gene3D" id="3.40.50.300">
    <property type="entry name" value="P-loop containing nucleotide triphosphate hydrolases"/>
    <property type="match status" value="2"/>
</dbReference>
<dbReference type="AlphaFoldDB" id="A0A6B2M6K2"/>
<comment type="catalytic activity">
    <reaction evidence="11 12">
        <text>ATP + H2O = ADP + phosphate + H(+)</text>
        <dbReference type="Rhea" id="RHEA:13065"/>
        <dbReference type="ChEBI" id="CHEBI:15377"/>
        <dbReference type="ChEBI" id="CHEBI:15378"/>
        <dbReference type="ChEBI" id="CHEBI:30616"/>
        <dbReference type="ChEBI" id="CHEBI:43474"/>
        <dbReference type="ChEBI" id="CHEBI:456216"/>
        <dbReference type="EC" id="5.6.2.4"/>
    </reaction>
</comment>
<dbReference type="GO" id="GO:0008270">
    <property type="term" value="F:zinc ion binding"/>
    <property type="evidence" value="ECO:0007669"/>
    <property type="project" value="UniProtKB-UniRule"/>
</dbReference>
<dbReference type="NCBIfam" id="TIGR00595">
    <property type="entry name" value="priA"/>
    <property type="match status" value="1"/>
</dbReference>
<feature type="binding site" evidence="12">
    <location>
        <position position="498"/>
    </location>
    <ligand>
        <name>Zn(2+)</name>
        <dbReference type="ChEBI" id="CHEBI:29105"/>
        <label>1</label>
    </ligand>
</feature>
<organism evidence="15 16">
    <name type="scientific">Oceanipulchritudo coccoides</name>
    <dbReference type="NCBI Taxonomy" id="2706888"/>
    <lineage>
        <taxon>Bacteria</taxon>
        <taxon>Pseudomonadati</taxon>
        <taxon>Verrucomicrobiota</taxon>
        <taxon>Opitutia</taxon>
        <taxon>Puniceicoccales</taxon>
        <taxon>Oceanipulchritudinaceae</taxon>
        <taxon>Oceanipulchritudo</taxon>
    </lineage>
</organism>
<feature type="binding site" evidence="12">
    <location>
        <position position="464"/>
    </location>
    <ligand>
        <name>Zn(2+)</name>
        <dbReference type="ChEBI" id="CHEBI:29105"/>
        <label>2</label>
    </ligand>
</feature>
<dbReference type="GO" id="GO:0006269">
    <property type="term" value="P:DNA replication, synthesis of primer"/>
    <property type="evidence" value="ECO:0007669"/>
    <property type="project" value="UniProtKB-KW"/>
</dbReference>
<keyword evidence="7 12" id="KW-0862">Zinc</keyword>
<accession>A0A6B2M6K2</accession>
<comment type="similarity">
    <text evidence="12">Belongs to the helicase family. PriA subfamily.</text>
</comment>
<dbReference type="HAMAP" id="MF_00983">
    <property type="entry name" value="PriA"/>
    <property type="match status" value="1"/>
</dbReference>
<evidence type="ECO:0000256" key="12">
    <source>
        <dbReference type="HAMAP-Rule" id="MF_00983"/>
    </source>
</evidence>
<dbReference type="GO" id="GO:0016787">
    <property type="term" value="F:hydrolase activity"/>
    <property type="evidence" value="ECO:0007669"/>
    <property type="project" value="UniProtKB-KW"/>
</dbReference>
<reference evidence="15 16" key="1">
    <citation type="submission" date="2020-02" db="EMBL/GenBank/DDBJ databases">
        <title>Albibacoteraceae fam. nov., the first described family within the subdivision 4 Verrucomicrobia.</title>
        <authorList>
            <person name="Xi F."/>
        </authorList>
    </citation>
    <scope>NUCLEOTIDE SEQUENCE [LARGE SCALE GENOMIC DNA]</scope>
    <source>
        <strain evidence="15 16">CK1056</strain>
    </source>
</reference>
<evidence type="ECO:0000259" key="13">
    <source>
        <dbReference type="PROSITE" id="PS51192"/>
    </source>
</evidence>
<dbReference type="InterPro" id="IPR041222">
    <property type="entry name" value="PriA_3primeBD"/>
</dbReference>
<evidence type="ECO:0000256" key="9">
    <source>
        <dbReference type="ARBA" id="ARBA00023125"/>
    </source>
</evidence>
<keyword evidence="16" id="KW-1185">Reference proteome</keyword>
<dbReference type="GO" id="GO:0006310">
    <property type="term" value="P:DNA recombination"/>
    <property type="evidence" value="ECO:0007669"/>
    <property type="project" value="InterPro"/>
</dbReference>
<feature type="binding site" evidence="12">
    <location>
        <position position="458"/>
    </location>
    <ligand>
        <name>Zn(2+)</name>
        <dbReference type="ChEBI" id="CHEBI:29105"/>
        <label>1</label>
    </ligand>
</feature>
<dbReference type="InterPro" id="IPR011545">
    <property type="entry name" value="DEAD/DEAH_box_helicase_dom"/>
</dbReference>
<dbReference type="GO" id="GO:0006302">
    <property type="term" value="P:double-strand break repair"/>
    <property type="evidence" value="ECO:0007669"/>
    <property type="project" value="InterPro"/>
</dbReference>
<dbReference type="GO" id="GO:0043138">
    <property type="term" value="F:3'-5' DNA helicase activity"/>
    <property type="evidence" value="ECO:0007669"/>
    <property type="project" value="UniProtKB-EC"/>
</dbReference>
<keyword evidence="5 12" id="KW-0378">Hydrolase</keyword>
<keyword evidence="6 12" id="KW-0347">Helicase</keyword>
<evidence type="ECO:0000313" key="16">
    <source>
        <dbReference type="Proteomes" id="UP000478417"/>
    </source>
</evidence>
<dbReference type="InterPro" id="IPR041236">
    <property type="entry name" value="PriA_C"/>
</dbReference>
<keyword evidence="1 12" id="KW-0639">Primosome</keyword>
<keyword evidence="2 12" id="KW-0235">DNA replication</keyword>
<keyword evidence="8 12" id="KW-0067">ATP-binding</keyword>
<comment type="subunit">
    <text evidence="12">Component of the replication restart primosome.</text>
</comment>
<keyword evidence="9 12" id="KW-0238">DNA-binding</keyword>
<keyword evidence="10 12" id="KW-0413">Isomerase</keyword>
<gene>
    <name evidence="12 15" type="primary">priA</name>
    <name evidence="15" type="ORF">G0Q06_13300</name>
</gene>
<proteinExistence type="inferred from homology"/>
<comment type="catalytic activity">
    <reaction evidence="12">
        <text>Couples ATP hydrolysis with the unwinding of duplex DNA by translocating in the 3'-5' direction.</text>
        <dbReference type="EC" id="5.6.2.4"/>
    </reaction>
</comment>
<evidence type="ECO:0000256" key="7">
    <source>
        <dbReference type="ARBA" id="ARBA00022833"/>
    </source>
</evidence>
<evidence type="ECO:0000256" key="10">
    <source>
        <dbReference type="ARBA" id="ARBA00023235"/>
    </source>
</evidence>
<comment type="cofactor">
    <cofactor evidence="12">
        <name>Zn(2+)</name>
        <dbReference type="ChEBI" id="CHEBI:29105"/>
    </cofactor>
    <text evidence="12">Binds 2 zinc ions per subunit.</text>
</comment>
<dbReference type="GO" id="GO:1990077">
    <property type="term" value="C:primosome complex"/>
    <property type="evidence" value="ECO:0007669"/>
    <property type="project" value="UniProtKB-UniRule"/>
</dbReference>
<evidence type="ECO:0000256" key="8">
    <source>
        <dbReference type="ARBA" id="ARBA00022840"/>
    </source>
</evidence>
<dbReference type="EMBL" id="JAAGNX010000003">
    <property type="protein sequence ID" value="NDV63435.1"/>
    <property type="molecule type" value="Genomic_DNA"/>
</dbReference>
<feature type="binding site" evidence="12">
    <location>
        <position position="482"/>
    </location>
    <ligand>
        <name>Zn(2+)</name>
        <dbReference type="ChEBI" id="CHEBI:29105"/>
        <label>2</label>
    </ligand>
</feature>
<dbReference type="Proteomes" id="UP000478417">
    <property type="component" value="Unassembled WGS sequence"/>
</dbReference>
<dbReference type="FunFam" id="3.40.50.300:FF:000489">
    <property type="entry name" value="Primosome assembly protein PriA"/>
    <property type="match status" value="1"/>
</dbReference>
<evidence type="ECO:0000256" key="3">
    <source>
        <dbReference type="ARBA" id="ARBA00022723"/>
    </source>
</evidence>
<dbReference type="GO" id="GO:0003677">
    <property type="term" value="F:DNA binding"/>
    <property type="evidence" value="ECO:0007669"/>
    <property type="project" value="UniProtKB-UniRule"/>
</dbReference>
<dbReference type="PANTHER" id="PTHR30580">
    <property type="entry name" value="PRIMOSOMAL PROTEIN N"/>
    <property type="match status" value="1"/>
</dbReference>
<dbReference type="CDD" id="cd18804">
    <property type="entry name" value="SF2_C_priA"/>
    <property type="match status" value="1"/>
</dbReference>
<evidence type="ECO:0000256" key="1">
    <source>
        <dbReference type="ARBA" id="ARBA00022515"/>
    </source>
</evidence>
<comment type="function">
    <text evidence="12">Initiates the restart of stalled replication forks, which reloads the replicative helicase on sites other than the origin of replication. Recognizes and binds to abandoned replication forks and remodels them to uncover a helicase loading site. Promotes assembly of the primosome at these replication forks.</text>
</comment>
<dbReference type="Pfam" id="PF00270">
    <property type="entry name" value="DEAD"/>
    <property type="match status" value="1"/>
</dbReference>
<evidence type="ECO:0000256" key="11">
    <source>
        <dbReference type="ARBA" id="ARBA00048988"/>
    </source>
</evidence>
<protein>
    <recommendedName>
        <fullName evidence="12">Replication restart protein PriA</fullName>
    </recommendedName>
    <alternativeName>
        <fullName evidence="12">ATP-dependent DNA helicase PriA</fullName>
        <ecNumber evidence="12">5.6.2.4</ecNumber>
    </alternativeName>
    <alternativeName>
        <fullName evidence="12">DNA 3'-5' helicase PriA</fullName>
    </alternativeName>
</protein>
<evidence type="ECO:0000259" key="14">
    <source>
        <dbReference type="PROSITE" id="PS51194"/>
    </source>
</evidence>
<comment type="caution">
    <text evidence="15">The sequence shown here is derived from an EMBL/GenBank/DDBJ whole genome shotgun (WGS) entry which is preliminary data.</text>
</comment>
<keyword evidence="4 12" id="KW-0547">Nucleotide-binding</keyword>
<evidence type="ECO:0000256" key="4">
    <source>
        <dbReference type="ARBA" id="ARBA00022741"/>
    </source>
</evidence>
<dbReference type="InterPro" id="IPR014001">
    <property type="entry name" value="Helicase_ATP-bd"/>
</dbReference>
<dbReference type="Pfam" id="PF18074">
    <property type="entry name" value="PriA_C"/>
    <property type="match status" value="1"/>
</dbReference>
<dbReference type="InterPro" id="IPR027417">
    <property type="entry name" value="P-loop_NTPase"/>
</dbReference>
<feature type="binding site" evidence="12">
    <location>
        <position position="485"/>
    </location>
    <ligand>
        <name>Zn(2+)</name>
        <dbReference type="ChEBI" id="CHEBI:29105"/>
        <label>2</label>
    </ligand>
</feature>
<dbReference type="GO" id="GO:0006270">
    <property type="term" value="P:DNA replication initiation"/>
    <property type="evidence" value="ECO:0007669"/>
    <property type="project" value="TreeGrafter"/>
</dbReference>
<dbReference type="SMART" id="SM00487">
    <property type="entry name" value="DEXDc"/>
    <property type="match status" value="1"/>
</dbReference>
<dbReference type="PANTHER" id="PTHR30580:SF0">
    <property type="entry name" value="PRIMOSOMAL PROTEIN N"/>
    <property type="match status" value="1"/>
</dbReference>
<dbReference type="RefSeq" id="WP_163967002.1">
    <property type="nucleotide sequence ID" value="NZ_JAAGNX010000003.1"/>
</dbReference>
<dbReference type="Pfam" id="PF00271">
    <property type="entry name" value="Helicase_C"/>
    <property type="match status" value="1"/>
</dbReference>
<dbReference type="InterPro" id="IPR040498">
    <property type="entry name" value="PriA_CRR"/>
</dbReference>
<feature type="domain" description="Helicase C-terminal" evidence="14">
    <location>
        <begin position="490"/>
        <end position="668"/>
    </location>
</feature>
<feature type="binding site" evidence="12">
    <location>
        <position position="495"/>
    </location>
    <ligand>
        <name>Zn(2+)</name>
        <dbReference type="ChEBI" id="CHEBI:29105"/>
        <label>1</label>
    </ligand>
</feature>
<feature type="domain" description="Helicase ATP-binding" evidence="13">
    <location>
        <begin position="226"/>
        <end position="396"/>
    </location>
</feature>
<dbReference type="InterPro" id="IPR042115">
    <property type="entry name" value="PriA_3primeBD_sf"/>
</dbReference>
<feature type="binding site" evidence="12">
    <location>
        <position position="455"/>
    </location>
    <ligand>
        <name>Zn(2+)</name>
        <dbReference type="ChEBI" id="CHEBI:29105"/>
        <label>1</label>
    </ligand>
</feature>
<dbReference type="InterPro" id="IPR005259">
    <property type="entry name" value="PriA"/>
</dbReference>
<dbReference type="EC" id="5.6.2.4" evidence="12"/>
<dbReference type="Pfam" id="PF18319">
    <property type="entry name" value="Zn_ribbon_PriA"/>
    <property type="match status" value="1"/>
</dbReference>
<dbReference type="InterPro" id="IPR001650">
    <property type="entry name" value="Helicase_C-like"/>
</dbReference>